<dbReference type="EMBL" id="CP032489">
    <property type="protein sequence ID" value="AYD46834.1"/>
    <property type="molecule type" value="Genomic_DNA"/>
</dbReference>
<keyword evidence="1 4" id="KW-0732">Signal</keyword>
<evidence type="ECO:0000259" key="5">
    <source>
        <dbReference type="Pfam" id="PF00593"/>
    </source>
</evidence>
<sequence length="1072" mass="117243">MKKRRLNIRCLLAVASILMVATVFVPQQAMAFSKNKIAVNMQQTINGHITDSSGKALAGVSVMVKGTKNGTLTNLNGDFSIEAKSNDILVVSYIGYITKDIDINGQSNLNIVLEAATSSLNDVIVVGYGTQEKKLVTGAISTVTSKDIANIPHDGRVEVALQGRTPGVTIAATSGQPGSEYTVRLRGLSSFLSGNDPLWVVDGIIVQQSNLGFLNQSDIESIEVLKDAASAAIYGTRAGNGVILVTTKHGLEGKIKVNYNGYYGSQAPARLVPMANATQYATLMNEQALADGASTMPYPAPSILGEGTNWQKQVFVNNALRTDHELSLSGGNQNANIYISAGYQDQEGIVLPQVSGFKKYSLRINHNEQFLKIFKFGQSIGYTRNDSKGVGTNTEFGEAVSDALQLDPLTPPYISKSDATGIQYQASPYNIVAPNGMLYGISNLVTQEVVNPLGYAQIRLGNTGWSDNIIGNTYLEINPMKGLKLRSQISVNRNYWGDRTYTPQYYQTGIRHQDYNSLARHNGMGTEWNWDNTVSYNRSLKEHNFGIVIGQAISQDGIGNETWFSEKNLPVDNYKDANFNWTTANGAADITASTIDYVSHKVVSFFGRLNYDYAQKYLLTAILRRDGSTRFGANNKWGTFPSVSVGWVPSLENFWKNNIGNTINFFKIRGSYGLTGNDQFGNFYYISTIQGGVNYVFGTAGSPVAGASPSTLSNPDLKWEQTAQTDIGFDARFLSDFNFTFDWFNKKTNGALEPVTLPLYAGVPNQPWANVGNITNTGIELQLGYNKQLSDWTIGATANFATLKNKVTNIGSGNSYVQFNEATYQNLNNNVGSLTREVDGYPVHGFWGYKTNGIFQTKADVQNYKSASGKVIQPGAQPGDFRWKDINGDGVIDAKDVTYLGSGVPTYTYGLTINLGYGNEHMGNFDLLVFLNGQGGNKIFENYRRFDAGAVNFPQDYLNRWTGPGTSNTFPRLATFGSGDASNGNFTNMSDFYLHNGDFLRLKNIQLGYTLPESIAKSIKAEKLRIYVAAENLLTLTKYNGFDPEIGGGVFGVDKGFYPQSRTLMVGVNLQF</sequence>
<dbReference type="Gene3D" id="2.60.40.1120">
    <property type="entry name" value="Carboxypeptidase-like, regulatory domain"/>
    <property type="match status" value="1"/>
</dbReference>
<dbReference type="RefSeq" id="WP_119985304.1">
    <property type="nucleotide sequence ID" value="NZ_CP032489.1"/>
</dbReference>
<dbReference type="PROSITE" id="PS00018">
    <property type="entry name" value="EF_HAND_1"/>
    <property type="match status" value="1"/>
</dbReference>
<dbReference type="PROSITE" id="PS52016">
    <property type="entry name" value="TONB_DEPENDENT_REC_3"/>
    <property type="match status" value="1"/>
</dbReference>
<dbReference type="InterPro" id="IPR023996">
    <property type="entry name" value="TonB-dep_OMP_SusC/RagA"/>
</dbReference>
<evidence type="ECO:0000313" key="7">
    <source>
        <dbReference type="EMBL" id="AYD46834.1"/>
    </source>
</evidence>
<organism evidence="7 8">
    <name type="scientific">Arachidicoccus soli</name>
    <dbReference type="NCBI Taxonomy" id="2341117"/>
    <lineage>
        <taxon>Bacteria</taxon>
        <taxon>Pseudomonadati</taxon>
        <taxon>Bacteroidota</taxon>
        <taxon>Chitinophagia</taxon>
        <taxon>Chitinophagales</taxon>
        <taxon>Chitinophagaceae</taxon>
        <taxon>Arachidicoccus</taxon>
    </lineage>
</organism>
<keyword evidence="2" id="KW-0813">Transport</keyword>
<keyword evidence="2" id="KW-0998">Cell outer membrane</keyword>
<evidence type="ECO:0000256" key="3">
    <source>
        <dbReference type="RuleBase" id="RU003357"/>
    </source>
</evidence>
<evidence type="ECO:0000256" key="1">
    <source>
        <dbReference type="ARBA" id="ARBA00022729"/>
    </source>
</evidence>
<comment type="similarity">
    <text evidence="2 3">Belongs to the TonB-dependent receptor family.</text>
</comment>
<keyword evidence="8" id="KW-1185">Reference proteome</keyword>
<dbReference type="SUPFAM" id="SSF49464">
    <property type="entry name" value="Carboxypeptidase regulatory domain-like"/>
    <property type="match status" value="1"/>
</dbReference>
<dbReference type="Pfam" id="PF00593">
    <property type="entry name" value="TonB_dep_Rec_b-barrel"/>
    <property type="match status" value="1"/>
</dbReference>
<dbReference type="InterPro" id="IPR023997">
    <property type="entry name" value="TonB-dep_OMP_SusC/RagA_CS"/>
</dbReference>
<dbReference type="Proteomes" id="UP000266118">
    <property type="component" value="Chromosome"/>
</dbReference>
<feature type="domain" description="TonB-dependent receptor-like beta-barrel" evidence="5">
    <location>
        <begin position="482"/>
        <end position="908"/>
    </location>
</feature>
<keyword evidence="2" id="KW-1134">Transmembrane beta strand</keyword>
<dbReference type="Pfam" id="PF07715">
    <property type="entry name" value="Plug"/>
    <property type="match status" value="1"/>
</dbReference>
<dbReference type="InterPro" id="IPR008969">
    <property type="entry name" value="CarboxyPept-like_regulatory"/>
</dbReference>
<proteinExistence type="inferred from homology"/>
<evidence type="ECO:0000256" key="4">
    <source>
        <dbReference type="SAM" id="SignalP"/>
    </source>
</evidence>
<dbReference type="InterPro" id="IPR018247">
    <property type="entry name" value="EF_Hand_1_Ca_BS"/>
</dbReference>
<protein>
    <submittedName>
        <fullName evidence="7">TonB-dependent receptor</fullName>
    </submittedName>
</protein>
<dbReference type="GO" id="GO:0044718">
    <property type="term" value="P:siderophore transmembrane transport"/>
    <property type="evidence" value="ECO:0007669"/>
    <property type="project" value="TreeGrafter"/>
</dbReference>
<dbReference type="Pfam" id="PF13715">
    <property type="entry name" value="CarbopepD_reg_2"/>
    <property type="match status" value="1"/>
</dbReference>
<accession>A0A386HNB8</accession>
<dbReference type="InterPro" id="IPR012910">
    <property type="entry name" value="Plug_dom"/>
</dbReference>
<keyword evidence="7" id="KW-0675">Receptor</keyword>
<gene>
    <name evidence="7" type="ORF">D6B99_03915</name>
</gene>
<feature type="signal peptide" evidence="4">
    <location>
        <begin position="1"/>
        <end position="31"/>
    </location>
</feature>
<dbReference type="GO" id="GO:0009279">
    <property type="term" value="C:cell outer membrane"/>
    <property type="evidence" value="ECO:0007669"/>
    <property type="project" value="UniProtKB-SubCell"/>
</dbReference>
<keyword evidence="2" id="KW-0812">Transmembrane</keyword>
<dbReference type="SUPFAM" id="SSF56935">
    <property type="entry name" value="Porins"/>
    <property type="match status" value="1"/>
</dbReference>
<dbReference type="InterPro" id="IPR037066">
    <property type="entry name" value="Plug_dom_sf"/>
</dbReference>
<comment type="subcellular location">
    <subcellularLocation>
        <location evidence="2">Cell outer membrane</location>
        <topology evidence="2">Multi-pass membrane protein</topology>
    </subcellularLocation>
</comment>
<keyword evidence="2 3" id="KW-0472">Membrane</keyword>
<feature type="domain" description="TonB-dependent receptor plug" evidence="6">
    <location>
        <begin position="134"/>
        <end position="242"/>
    </location>
</feature>
<dbReference type="PANTHER" id="PTHR30069">
    <property type="entry name" value="TONB-DEPENDENT OUTER MEMBRANE RECEPTOR"/>
    <property type="match status" value="1"/>
</dbReference>
<dbReference type="InterPro" id="IPR039426">
    <property type="entry name" value="TonB-dep_rcpt-like"/>
</dbReference>
<dbReference type="AlphaFoldDB" id="A0A386HNB8"/>
<reference evidence="7 8" key="1">
    <citation type="submission" date="2018-09" db="EMBL/GenBank/DDBJ databases">
        <title>Arachidicoccus sp. nov., a bacterium isolated from soil.</title>
        <authorList>
            <person name="Weon H.-Y."/>
            <person name="Kwon S.-W."/>
            <person name="Lee S.A."/>
        </authorList>
    </citation>
    <scope>NUCLEOTIDE SEQUENCE [LARGE SCALE GENOMIC DNA]</scope>
    <source>
        <strain evidence="7 8">KIS59-12</strain>
    </source>
</reference>
<dbReference type="Gene3D" id="2.170.130.10">
    <property type="entry name" value="TonB-dependent receptor, plug domain"/>
    <property type="match status" value="1"/>
</dbReference>
<feature type="chain" id="PRO_5017410804" evidence="4">
    <location>
        <begin position="32"/>
        <end position="1072"/>
    </location>
</feature>
<evidence type="ECO:0000259" key="6">
    <source>
        <dbReference type="Pfam" id="PF07715"/>
    </source>
</evidence>
<dbReference type="NCBIfam" id="TIGR04057">
    <property type="entry name" value="SusC_RagA_signa"/>
    <property type="match status" value="1"/>
</dbReference>
<keyword evidence="3" id="KW-0798">TonB box</keyword>
<name>A0A386HNB8_9BACT</name>
<dbReference type="NCBIfam" id="TIGR04056">
    <property type="entry name" value="OMP_RagA_SusC"/>
    <property type="match status" value="1"/>
</dbReference>
<dbReference type="InterPro" id="IPR000531">
    <property type="entry name" value="Beta-barrel_TonB"/>
</dbReference>
<dbReference type="GO" id="GO:0015344">
    <property type="term" value="F:siderophore uptake transmembrane transporter activity"/>
    <property type="evidence" value="ECO:0007669"/>
    <property type="project" value="TreeGrafter"/>
</dbReference>
<dbReference type="KEGG" id="ark:D6B99_03915"/>
<evidence type="ECO:0000256" key="2">
    <source>
        <dbReference type="PROSITE-ProRule" id="PRU01360"/>
    </source>
</evidence>
<evidence type="ECO:0000313" key="8">
    <source>
        <dbReference type="Proteomes" id="UP000266118"/>
    </source>
</evidence>
<dbReference type="PANTHER" id="PTHR30069:SF29">
    <property type="entry name" value="HEMOGLOBIN AND HEMOGLOBIN-HAPTOGLOBIN-BINDING PROTEIN 1-RELATED"/>
    <property type="match status" value="1"/>
</dbReference>
<dbReference type="OrthoDB" id="9768177at2"/>